<dbReference type="PROSITE" id="PS50199">
    <property type="entry name" value="ZF_RANBP2_2"/>
    <property type="match status" value="3"/>
</dbReference>
<dbReference type="AlphaFoldDB" id="A0A137PG99"/>
<dbReference type="InterPro" id="IPR036443">
    <property type="entry name" value="Znf_RanBP2_sf"/>
</dbReference>
<evidence type="ECO:0000256" key="4">
    <source>
        <dbReference type="PROSITE-ProRule" id="PRU00322"/>
    </source>
</evidence>
<dbReference type="EMBL" id="KQ964429">
    <property type="protein sequence ID" value="KXN74005.1"/>
    <property type="molecule type" value="Genomic_DNA"/>
</dbReference>
<protein>
    <recommendedName>
        <fullName evidence="5">RanBP2-type domain-containing protein</fullName>
    </recommendedName>
</protein>
<evidence type="ECO:0000256" key="3">
    <source>
        <dbReference type="ARBA" id="ARBA00022833"/>
    </source>
</evidence>
<dbReference type="PANTHER" id="PTHR23111:SF40">
    <property type="entry name" value="RNA-BINDING PROTEIN INVOLVED IN HETEROCHROMATIN ASSEMBLY-RELATED"/>
    <property type="match status" value="1"/>
</dbReference>
<evidence type="ECO:0000256" key="1">
    <source>
        <dbReference type="ARBA" id="ARBA00022723"/>
    </source>
</evidence>
<evidence type="ECO:0000256" key="2">
    <source>
        <dbReference type="ARBA" id="ARBA00022771"/>
    </source>
</evidence>
<organism evidence="6 7">
    <name type="scientific">Conidiobolus coronatus (strain ATCC 28846 / CBS 209.66 / NRRL 28638)</name>
    <name type="common">Delacroixia coronata</name>
    <dbReference type="NCBI Taxonomy" id="796925"/>
    <lineage>
        <taxon>Eukaryota</taxon>
        <taxon>Fungi</taxon>
        <taxon>Fungi incertae sedis</taxon>
        <taxon>Zoopagomycota</taxon>
        <taxon>Entomophthoromycotina</taxon>
        <taxon>Entomophthoromycetes</taxon>
        <taxon>Entomophthorales</taxon>
        <taxon>Ancylistaceae</taxon>
        <taxon>Conidiobolus</taxon>
    </lineage>
</organism>
<dbReference type="SUPFAM" id="SSF90209">
    <property type="entry name" value="Ran binding protein zinc finger-like"/>
    <property type="match status" value="3"/>
</dbReference>
<name>A0A137PG99_CONC2</name>
<dbReference type="GO" id="GO:0003729">
    <property type="term" value="F:mRNA binding"/>
    <property type="evidence" value="ECO:0007669"/>
    <property type="project" value="TreeGrafter"/>
</dbReference>
<evidence type="ECO:0000259" key="5">
    <source>
        <dbReference type="PROSITE" id="PS50199"/>
    </source>
</evidence>
<feature type="domain" description="RanBP2-type" evidence="5">
    <location>
        <begin position="46"/>
        <end position="79"/>
    </location>
</feature>
<feature type="non-terminal residue" evidence="6">
    <location>
        <position position="1"/>
    </location>
</feature>
<reference evidence="6 7" key="1">
    <citation type="journal article" date="2015" name="Genome Biol. Evol.">
        <title>Phylogenomic analyses indicate that early fungi evolved digesting cell walls of algal ancestors of land plants.</title>
        <authorList>
            <person name="Chang Y."/>
            <person name="Wang S."/>
            <person name="Sekimoto S."/>
            <person name="Aerts A.L."/>
            <person name="Choi C."/>
            <person name="Clum A."/>
            <person name="LaButti K.M."/>
            <person name="Lindquist E.A."/>
            <person name="Yee Ngan C."/>
            <person name="Ohm R.A."/>
            <person name="Salamov A.A."/>
            <person name="Grigoriev I.V."/>
            <person name="Spatafora J.W."/>
            <person name="Berbee M.L."/>
        </authorList>
    </citation>
    <scope>NUCLEOTIDE SEQUENCE [LARGE SCALE GENOMIC DNA]</scope>
    <source>
        <strain evidence="6 7">NRRL 28638</strain>
    </source>
</reference>
<dbReference type="Proteomes" id="UP000070444">
    <property type="component" value="Unassembled WGS sequence"/>
</dbReference>
<feature type="domain" description="RanBP2-type" evidence="5">
    <location>
        <begin position="91"/>
        <end position="120"/>
    </location>
</feature>
<keyword evidence="1" id="KW-0479">Metal-binding</keyword>
<dbReference type="GO" id="GO:0008270">
    <property type="term" value="F:zinc ion binding"/>
    <property type="evidence" value="ECO:0007669"/>
    <property type="project" value="UniProtKB-KW"/>
</dbReference>
<evidence type="ECO:0000313" key="6">
    <source>
        <dbReference type="EMBL" id="KXN74005.1"/>
    </source>
</evidence>
<dbReference type="PROSITE" id="PS01358">
    <property type="entry name" value="ZF_RANBP2_1"/>
    <property type="match status" value="3"/>
</dbReference>
<feature type="domain" description="RanBP2-type" evidence="5">
    <location>
        <begin position="131"/>
        <end position="160"/>
    </location>
</feature>
<keyword evidence="2 4" id="KW-0863">Zinc-finger</keyword>
<feature type="non-terminal residue" evidence="6">
    <location>
        <position position="161"/>
    </location>
</feature>
<gene>
    <name evidence="6" type="ORF">CONCODRAFT_77133</name>
</gene>
<dbReference type="OrthoDB" id="448399at2759"/>
<dbReference type="Pfam" id="PF00641">
    <property type="entry name" value="Zn_ribbon_RanBP"/>
    <property type="match status" value="2"/>
</dbReference>
<keyword evidence="7" id="KW-1185">Reference proteome</keyword>
<dbReference type="PANTHER" id="PTHR23111">
    <property type="entry name" value="ZINC FINGER PROTEIN"/>
    <property type="match status" value="1"/>
</dbReference>
<dbReference type="SMART" id="SM00547">
    <property type="entry name" value="ZnF_RBZ"/>
    <property type="match status" value="3"/>
</dbReference>
<keyword evidence="3" id="KW-0862">Zinc</keyword>
<proteinExistence type="predicted"/>
<evidence type="ECO:0000313" key="7">
    <source>
        <dbReference type="Proteomes" id="UP000070444"/>
    </source>
</evidence>
<sequence length="161" mass="18537">MNSRFIRLAPVVRAPLRSQLKNFKVSCNIFVRLLTINTSLNSNNGRSTPYSLDWNCPKCDHTNFARRVECQKCGEARSKASLYQNSPQPKLRGDWFCKHCNFHNFASRKVCNSCQVPKTDDASIEVTKSQHANDWICSNCEYQNFNKRSNCRKCGHLKNEA</sequence>
<accession>A0A137PG99</accession>
<dbReference type="InterPro" id="IPR001876">
    <property type="entry name" value="Znf_RanBP2"/>
</dbReference>
<dbReference type="STRING" id="796925.A0A137PG99"/>
<dbReference type="Gene3D" id="4.10.1060.10">
    <property type="entry name" value="Zinc finger, RanBP2-type"/>
    <property type="match status" value="3"/>
</dbReference>